<feature type="region of interest" description="Disordered" evidence="1">
    <location>
        <begin position="36"/>
        <end position="55"/>
    </location>
</feature>
<protein>
    <submittedName>
        <fullName evidence="2">Uncharacterized protein</fullName>
    </submittedName>
</protein>
<keyword evidence="3" id="KW-1185">Reference proteome</keyword>
<dbReference type="EMBL" id="ABVL01000002">
    <property type="protein sequence ID" value="EDY21759.1"/>
    <property type="molecule type" value="Genomic_DNA"/>
</dbReference>
<accession>B4CWG7</accession>
<dbReference type="Proteomes" id="UP000005824">
    <property type="component" value="Unassembled WGS sequence"/>
</dbReference>
<name>B4CWG7_9BACT</name>
<dbReference type="RefSeq" id="WP_006978331.1">
    <property type="nucleotide sequence ID" value="NZ_ABVL01000002.1"/>
</dbReference>
<dbReference type="STRING" id="497964.CfE428DRAFT_1004"/>
<gene>
    <name evidence="2" type="ORF">CfE428DRAFT_1004</name>
</gene>
<proteinExistence type="predicted"/>
<evidence type="ECO:0000313" key="3">
    <source>
        <dbReference type="Proteomes" id="UP000005824"/>
    </source>
</evidence>
<evidence type="ECO:0000256" key="1">
    <source>
        <dbReference type="SAM" id="MobiDB-lite"/>
    </source>
</evidence>
<feature type="compositionally biased region" description="Low complexity" evidence="1">
    <location>
        <begin position="39"/>
        <end position="54"/>
    </location>
</feature>
<dbReference type="AlphaFoldDB" id="B4CWG7"/>
<dbReference type="InParanoid" id="B4CWG7"/>
<reference evidence="2 3" key="1">
    <citation type="journal article" date="2011" name="J. Bacteriol.">
        <title>Genome sequence of Chthoniobacter flavus Ellin428, an aerobic heterotrophic soil bacterium.</title>
        <authorList>
            <person name="Kant R."/>
            <person name="van Passel M.W."/>
            <person name="Palva A."/>
            <person name="Lucas S."/>
            <person name="Lapidus A."/>
            <person name="Glavina Del Rio T."/>
            <person name="Dalin E."/>
            <person name="Tice H."/>
            <person name="Bruce D."/>
            <person name="Goodwin L."/>
            <person name="Pitluck S."/>
            <person name="Larimer F.W."/>
            <person name="Land M.L."/>
            <person name="Hauser L."/>
            <person name="Sangwan P."/>
            <person name="de Vos W.M."/>
            <person name="Janssen P.H."/>
            <person name="Smidt H."/>
        </authorList>
    </citation>
    <scope>NUCLEOTIDE SEQUENCE [LARGE SCALE GENOMIC DNA]</scope>
    <source>
        <strain evidence="2 3">Ellin428</strain>
    </source>
</reference>
<comment type="caution">
    <text evidence="2">The sequence shown here is derived from an EMBL/GenBank/DDBJ whole genome shotgun (WGS) entry which is preliminary data.</text>
</comment>
<sequence precursor="true">MKYVVLLIIVVGVYFFLVHKAPVAPVVKEITQQDAAPLTSGPNNPPAAASPGTNVLKRPIDRTKEVLNQVKQRNGKGEF</sequence>
<evidence type="ECO:0000313" key="2">
    <source>
        <dbReference type="EMBL" id="EDY21759.1"/>
    </source>
</evidence>
<organism evidence="2 3">
    <name type="scientific">Chthoniobacter flavus Ellin428</name>
    <dbReference type="NCBI Taxonomy" id="497964"/>
    <lineage>
        <taxon>Bacteria</taxon>
        <taxon>Pseudomonadati</taxon>
        <taxon>Verrucomicrobiota</taxon>
        <taxon>Spartobacteria</taxon>
        <taxon>Chthoniobacterales</taxon>
        <taxon>Chthoniobacteraceae</taxon>
        <taxon>Chthoniobacter</taxon>
    </lineage>
</organism>